<dbReference type="Proteomes" id="UP001163156">
    <property type="component" value="Chromosome"/>
</dbReference>
<evidence type="ECO:0000259" key="2">
    <source>
        <dbReference type="PROSITE" id="PS50164"/>
    </source>
</evidence>
<evidence type="ECO:0000256" key="1">
    <source>
        <dbReference type="ARBA" id="ARBA00007435"/>
    </source>
</evidence>
<dbReference type="Gene3D" id="3.40.1440.10">
    <property type="entry name" value="GIY-YIG endonuclease"/>
    <property type="match status" value="1"/>
</dbReference>
<dbReference type="Pfam" id="PF01541">
    <property type="entry name" value="GIY-YIG"/>
    <property type="match status" value="1"/>
</dbReference>
<dbReference type="PANTHER" id="PTHR34477:SF1">
    <property type="entry name" value="UPF0213 PROTEIN YHBQ"/>
    <property type="match status" value="1"/>
</dbReference>
<gene>
    <name evidence="3" type="ORF">OM944_12815</name>
</gene>
<name>A0ABY6MDR9_9BACT</name>
<evidence type="ECO:0000313" key="3">
    <source>
        <dbReference type="EMBL" id="UZD21544.1"/>
    </source>
</evidence>
<proteinExistence type="inferred from homology"/>
<accession>A0ABY6MDR9</accession>
<dbReference type="SUPFAM" id="SSF82771">
    <property type="entry name" value="GIY-YIG endonuclease"/>
    <property type="match status" value="1"/>
</dbReference>
<reference evidence="3" key="1">
    <citation type="submission" date="2022-10" db="EMBL/GenBank/DDBJ databases">
        <title>Algoriphagus sp. a novel bacteria isolate from halophytes salicornia europaea.</title>
        <authorList>
            <person name="Peng Y."/>
            <person name="Jiang L."/>
            <person name="Lee J."/>
        </authorList>
    </citation>
    <scope>NUCLEOTIDE SEQUENCE</scope>
    <source>
        <strain evidence="3">TR-M5</strain>
    </source>
</reference>
<dbReference type="PROSITE" id="PS50164">
    <property type="entry name" value="GIY_YIG"/>
    <property type="match status" value="1"/>
</dbReference>
<keyword evidence="4" id="KW-1185">Reference proteome</keyword>
<dbReference type="InterPro" id="IPR050190">
    <property type="entry name" value="UPF0213_domain"/>
</dbReference>
<sequence>MVTVYALSSIARNYVYVGLTTNLEERVYRHNSGYERTTRPYRPFKLVYQKDFPTRAEARKFEKYLKTTTGKRKILGT</sequence>
<dbReference type="EMBL" id="CP110226">
    <property type="protein sequence ID" value="UZD21544.1"/>
    <property type="molecule type" value="Genomic_DNA"/>
</dbReference>
<evidence type="ECO:0000313" key="4">
    <source>
        <dbReference type="Proteomes" id="UP001163156"/>
    </source>
</evidence>
<comment type="similarity">
    <text evidence="1">Belongs to the UPF0213 family.</text>
</comment>
<dbReference type="InterPro" id="IPR035901">
    <property type="entry name" value="GIY-YIG_endonuc_sf"/>
</dbReference>
<organism evidence="3 4">
    <name type="scientific">Algoriphagus halophytocola</name>
    <dbReference type="NCBI Taxonomy" id="2991499"/>
    <lineage>
        <taxon>Bacteria</taxon>
        <taxon>Pseudomonadati</taxon>
        <taxon>Bacteroidota</taxon>
        <taxon>Cytophagia</taxon>
        <taxon>Cytophagales</taxon>
        <taxon>Cyclobacteriaceae</taxon>
        <taxon>Algoriphagus</taxon>
    </lineage>
</organism>
<protein>
    <submittedName>
        <fullName evidence="3">GIY-YIG nuclease family protein</fullName>
    </submittedName>
</protein>
<feature type="domain" description="GIY-YIG" evidence="2">
    <location>
        <begin position="1"/>
        <end position="75"/>
    </location>
</feature>
<dbReference type="CDD" id="cd10449">
    <property type="entry name" value="GIY-YIG_SLX1_like"/>
    <property type="match status" value="1"/>
</dbReference>
<dbReference type="PANTHER" id="PTHR34477">
    <property type="entry name" value="UPF0213 PROTEIN YHBQ"/>
    <property type="match status" value="1"/>
</dbReference>
<dbReference type="RefSeq" id="WP_264808016.1">
    <property type="nucleotide sequence ID" value="NZ_CP110226.1"/>
</dbReference>
<dbReference type="InterPro" id="IPR000305">
    <property type="entry name" value="GIY-YIG_endonuc"/>
</dbReference>